<evidence type="ECO:0000313" key="2">
    <source>
        <dbReference type="EMBL" id="TDG38862.1"/>
    </source>
</evidence>
<comment type="caution">
    <text evidence="2">The sequence shown here is derived from an EMBL/GenBank/DDBJ whole genome shotgun (WGS) entry which is preliminary data.</text>
</comment>
<proteinExistence type="predicted"/>
<feature type="non-terminal residue" evidence="2">
    <location>
        <position position="158"/>
    </location>
</feature>
<protein>
    <submittedName>
        <fullName evidence="2">Uncharacterized protein</fullName>
    </submittedName>
</protein>
<sequence>MEAEMDNLKTILLQQEGELNLLRQQNQQQQQQLQQQQQQQQQQLQQQQQQQQQQPIQWLSNKDIIQQFRQLRQLDDQHDVLAFIKSVEFLMTLCQGDALLIRFGTSIVANEKVSGTAANFIRQLGMEPSWDQMKTKLMEQMRPRMTYEDVFDRCRFIK</sequence>
<dbReference type="EMBL" id="LSRL02001762">
    <property type="protein sequence ID" value="TDG38862.1"/>
    <property type="molecule type" value="Genomic_DNA"/>
</dbReference>
<gene>
    <name evidence="2" type="ORF">AWZ03_014716</name>
</gene>
<dbReference type="SUPFAM" id="SSF81995">
    <property type="entry name" value="beta-sandwich domain of Sec23/24"/>
    <property type="match status" value="1"/>
</dbReference>
<dbReference type="Proteomes" id="UP000295192">
    <property type="component" value="Unassembled WGS sequence"/>
</dbReference>
<reference evidence="2 3" key="1">
    <citation type="journal article" date="2019" name="J. Hered.">
        <title>An Improved Genome Assembly for Drosophila navojoa, the Basal Species in the mojavensis Cluster.</title>
        <authorList>
            <person name="Vanderlinde T."/>
            <person name="Dupim E.G."/>
            <person name="Nazario-Yepiz N.O."/>
            <person name="Carvalho A.B."/>
        </authorList>
    </citation>
    <scope>NUCLEOTIDE SEQUENCE [LARGE SCALE GENOMIC DNA]</scope>
    <source>
        <strain evidence="2">Navoj_Jal97</strain>
        <tissue evidence="2">Whole organism</tissue>
    </source>
</reference>
<evidence type="ECO:0000313" key="3">
    <source>
        <dbReference type="Proteomes" id="UP000295192"/>
    </source>
</evidence>
<name>A0A484AS10_DRONA</name>
<keyword evidence="1" id="KW-0175">Coiled coil</keyword>
<keyword evidence="3" id="KW-1185">Reference proteome</keyword>
<dbReference type="AlphaFoldDB" id="A0A484AS10"/>
<evidence type="ECO:0000256" key="1">
    <source>
        <dbReference type="SAM" id="Coils"/>
    </source>
</evidence>
<dbReference type="STRING" id="7232.A0A484AS10"/>
<feature type="coiled-coil region" evidence="1">
    <location>
        <begin position="5"/>
        <end position="54"/>
    </location>
</feature>
<accession>A0A484AS10</accession>
<organism evidence="2 3">
    <name type="scientific">Drosophila navojoa</name>
    <name type="common">Fruit fly</name>
    <dbReference type="NCBI Taxonomy" id="7232"/>
    <lineage>
        <taxon>Eukaryota</taxon>
        <taxon>Metazoa</taxon>
        <taxon>Ecdysozoa</taxon>
        <taxon>Arthropoda</taxon>
        <taxon>Hexapoda</taxon>
        <taxon>Insecta</taxon>
        <taxon>Pterygota</taxon>
        <taxon>Neoptera</taxon>
        <taxon>Endopterygota</taxon>
        <taxon>Diptera</taxon>
        <taxon>Brachycera</taxon>
        <taxon>Muscomorpha</taxon>
        <taxon>Ephydroidea</taxon>
        <taxon>Drosophilidae</taxon>
        <taxon>Drosophila</taxon>
    </lineage>
</organism>